<dbReference type="InterPro" id="IPR013094">
    <property type="entry name" value="AB_hydrolase_3"/>
</dbReference>
<evidence type="ECO:0000256" key="1">
    <source>
        <dbReference type="ARBA" id="ARBA00022801"/>
    </source>
</evidence>
<evidence type="ECO:0000313" key="3">
    <source>
        <dbReference type="EMBL" id="SCV72589.1"/>
    </source>
</evidence>
<protein>
    <submittedName>
        <fullName evidence="3">BQ2448_4126 protein</fullName>
    </submittedName>
</protein>
<dbReference type="GO" id="GO:0016787">
    <property type="term" value="F:hydrolase activity"/>
    <property type="evidence" value="ECO:0007669"/>
    <property type="project" value="UniProtKB-KW"/>
</dbReference>
<dbReference type="InterPro" id="IPR029058">
    <property type="entry name" value="AB_hydrolase_fold"/>
</dbReference>
<reference evidence="4" key="1">
    <citation type="submission" date="2016-09" db="EMBL/GenBank/DDBJ databases">
        <authorList>
            <person name="Jeantristanb JTB J.-T."/>
            <person name="Ricardo R."/>
        </authorList>
    </citation>
    <scope>NUCLEOTIDE SEQUENCE [LARGE SCALE GENOMIC DNA]</scope>
</reference>
<dbReference type="Gene3D" id="3.40.50.1820">
    <property type="entry name" value="alpha/beta hydrolase"/>
    <property type="match status" value="1"/>
</dbReference>
<sequence length="328" mass="36440">MPDYTRHKDLPYTSTSSERQAFDLYVPSSTTTTTDLPSSPPPLCVFIHGQWCMANGYVKLRANETKQQPLVSVDRGLCRGRTRVHSSHPPPESKQDWAESFMPEVVRRLGIPAACLDYRLAPDDPHPAQILDVVSGLMRLTSSTPLQEIETSDQLIWDRERLIVLGHSAGAFMIAEVLLSPPSTISSSSSPFVVAPSLRRAIKGAIFLAGIYDLPELIQEYPDYIGFVGMAFGQDPQVWANESPTNWEAPSEQRGGLTTKMLVLHSKQDELLSTAQPCLWIKALKRMGVEQGKHLDVDYETITGGHDDALMKSDSALLRRVKEWIDGL</sequence>
<dbReference type="PANTHER" id="PTHR48081">
    <property type="entry name" value="AB HYDROLASE SUPERFAMILY PROTEIN C4A8.06C"/>
    <property type="match status" value="1"/>
</dbReference>
<gene>
    <name evidence="3" type="ORF">BQ2448_4126</name>
</gene>
<dbReference type="EMBL" id="FMSP01000009">
    <property type="protein sequence ID" value="SCV72589.1"/>
    <property type="molecule type" value="Genomic_DNA"/>
</dbReference>
<accession>A0A238FIH3</accession>
<dbReference type="PANTHER" id="PTHR48081:SF33">
    <property type="entry name" value="KYNURENINE FORMAMIDASE"/>
    <property type="match status" value="1"/>
</dbReference>
<organism evidence="3 4">
    <name type="scientific">Microbotryum intermedium</name>
    <dbReference type="NCBI Taxonomy" id="269621"/>
    <lineage>
        <taxon>Eukaryota</taxon>
        <taxon>Fungi</taxon>
        <taxon>Dikarya</taxon>
        <taxon>Basidiomycota</taxon>
        <taxon>Pucciniomycotina</taxon>
        <taxon>Microbotryomycetes</taxon>
        <taxon>Microbotryales</taxon>
        <taxon>Microbotryaceae</taxon>
        <taxon>Microbotryum</taxon>
    </lineage>
</organism>
<keyword evidence="1" id="KW-0378">Hydrolase</keyword>
<feature type="domain" description="Alpha/beta hydrolase fold-3" evidence="2">
    <location>
        <begin position="96"/>
        <end position="179"/>
    </location>
</feature>
<keyword evidence="4" id="KW-1185">Reference proteome</keyword>
<name>A0A238FIH3_9BASI</name>
<dbReference type="Proteomes" id="UP000198372">
    <property type="component" value="Unassembled WGS sequence"/>
</dbReference>
<dbReference type="STRING" id="269621.A0A238FIH3"/>
<dbReference type="AlphaFoldDB" id="A0A238FIH3"/>
<dbReference type="OrthoDB" id="6495301at2759"/>
<dbReference type="Pfam" id="PF07859">
    <property type="entry name" value="Abhydrolase_3"/>
    <property type="match status" value="1"/>
</dbReference>
<proteinExistence type="predicted"/>
<evidence type="ECO:0000313" key="4">
    <source>
        <dbReference type="Proteomes" id="UP000198372"/>
    </source>
</evidence>
<dbReference type="InterPro" id="IPR050300">
    <property type="entry name" value="GDXG_lipolytic_enzyme"/>
</dbReference>
<dbReference type="SUPFAM" id="SSF53474">
    <property type="entry name" value="alpha/beta-Hydrolases"/>
    <property type="match status" value="1"/>
</dbReference>
<evidence type="ECO:0000259" key="2">
    <source>
        <dbReference type="Pfam" id="PF07859"/>
    </source>
</evidence>